<dbReference type="SUPFAM" id="SSF46626">
    <property type="entry name" value="Cytochrome c"/>
    <property type="match status" value="1"/>
</dbReference>
<organism evidence="6 7">
    <name type="scientific">Cognatiyoonia koreensis</name>
    <dbReference type="NCBI Taxonomy" id="364200"/>
    <lineage>
        <taxon>Bacteria</taxon>
        <taxon>Pseudomonadati</taxon>
        <taxon>Pseudomonadota</taxon>
        <taxon>Alphaproteobacteria</taxon>
        <taxon>Rhodobacterales</taxon>
        <taxon>Paracoccaceae</taxon>
        <taxon>Cognatiyoonia</taxon>
    </lineage>
</organism>
<accession>A0A1I0QA33</accession>
<evidence type="ECO:0000256" key="2">
    <source>
        <dbReference type="ARBA" id="ARBA00022723"/>
    </source>
</evidence>
<dbReference type="Gene3D" id="1.10.760.10">
    <property type="entry name" value="Cytochrome c-like domain"/>
    <property type="match status" value="1"/>
</dbReference>
<dbReference type="GO" id="GO:0009055">
    <property type="term" value="F:electron transfer activity"/>
    <property type="evidence" value="ECO:0007669"/>
    <property type="project" value="InterPro"/>
</dbReference>
<evidence type="ECO:0000256" key="4">
    <source>
        <dbReference type="PROSITE-ProRule" id="PRU00433"/>
    </source>
</evidence>
<dbReference type="RefSeq" id="WP_089992875.1">
    <property type="nucleotide sequence ID" value="NZ_FOIZ01000001.1"/>
</dbReference>
<dbReference type="GO" id="GO:0046872">
    <property type="term" value="F:metal ion binding"/>
    <property type="evidence" value="ECO:0007669"/>
    <property type="project" value="UniProtKB-KW"/>
</dbReference>
<gene>
    <name evidence="6" type="ORF">SAMN04488515_1768</name>
</gene>
<evidence type="ECO:0000256" key="3">
    <source>
        <dbReference type="ARBA" id="ARBA00023004"/>
    </source>
</evidence>
<keyword evidence="1 4" id="KW-0349">Heme</keyword>
<dbReference type="STRING" id="364200.SAMN04488515_1768"/>
<evidence type="ECO:0000256" key="1">
    <source>
        <dbReference type="ARBA" id="ARBA00022617"/>
    </source>
</evidence>
<dbReference type="AlphaFoldDB" id="A0A1I0QA33"/>
<keyword evidence="7" id="KW-1185">Reference proteome</keyword>
<evidence type="ECO:0000313" key="7">
    <source>
        <dbReference type="Proteomes" id="UP000199167"/>
    </source>
</evidence>
<dbReference type="PROSITE" id="PS51007">
    <property type="entry name" value="CYTC"/>
    <property type="match status" value="1"/>
</dbReference>
<feature type="domain" description="Cytochrome c" evidence="5">
    <location>
        <begin position="20"/>
        <end position="129"/>
    </location>
</feature>
<dbReference type="InterPro" id="IPR009056">
    <property type="entry name" value="Cyt_c-like_dom"/>
</dbReference>
<proteinExistence type="predicted"/>
<name>A0A1I0QA33_9RHOB</name>
<sequence length="130" mass="13757">MKNAFLLCGLVALTACIDAPGNVDGRKEYLDKCAACHGTDAKGSGSFGRNLFVEPPDLTTLSQDNGGVFPRTEVMSIIDGLQRDPHFSGAMPEFGAGDLGELVIVEEDGIGTPVPEKLLALTDYLESIQN</sequence>
<dbReference type="GO" id="GO:0020037">
    <property type="term" value="F:heme binding"/>
    <property type="evidence" value="ECO:0007669"/>
    <property type="project" value="InterPro"/>
</dbReference>
<keyword evidence="3 4" id="KW-0408">Iron</keyword>
<dbReference type="Proteomes" id="UP000199167">
    <property type="component" value="Unassembled WGS sequence"/>
</dbReference>
<evidence type="ECO:0000259" key="5">
    <source>
        <dbReference type="PROSITE" id="PS51007"/>
    </source>
</evidence>
<dbReference type="PROSITE" id="PS51257">
    <property type="entry name" value="PROKAR_LIPOPROTEIN"/>
    <property type="match status" value="1"/>
</dbReference>
<dbReference type="Pfam" id="PF00034">
    <property type="entry name" value="Cytochrom_C"/>
    <property type="match status" value="1"/>
</dbReference>
<protein>
    <submittedName>
        <fullName evidence="6">Cytochrome c, mono-and diheme variants</fullName>
    </submittedName>
</protein>
<reference evidence="6 7" key="1">
    <citation type="submission" date="2016-10" db="EMBL/GenBank/DDBJ databases">
        <authorList>
            <person name="de Groot N.N."/>
        </authorList>
    </citation>
    <scope>NUCLEOTIDE SEQUENCE [LARGE SCALE GENOMIC DNA]</scope>
    <source>
        <strain evidence="6 7">DSM 17925</strain>
    </source>
</reference>
<dbReference type="EMBL" id="FOIZ01000001">
    <property type="protein sequence ID" value="SEW23740.1"/>
    <property type="molecule type" value="Genomic_DNA"/>
</dbReference>
<keyword evidence="2 4" id="KW-0479">Metal-binding</keyword>
<evidence type="ECO:0000313" key="6">
    <source>
        <dbReference type="EMBL" id="SEW23740.1"/>
    </source>
</evidence>
<dbReference type="OrthoDB" id="5514238at2"/>
<dbReference type="InterPro" id="IPR036909">
    <property type="entry name" value="Cyt_c-like_dom_sf"/>
</dbReference>